<dbReference type="Pfam" id="PF23286">
    <property type="entry name" value="LRR_13"/>
    <property type="match status" value="1"/>
</dbReference>
<dbReference type="InterPro" id="IPR027417">
    <property type="entry name" value="P-loop_NTPase"/>
</dbReference>
<dbReference type="Gene3D" id="1.10.8.430">
    <property type="entry name" value="Helical domain of apoptotic protease-activating factors"/>
    <property type="match status" value="1"/>
</dbReference>
<evidence type="ECO:0000256" key="1">
    <source>
        <dbReference type="ARBA" id="ARBA00011982"/>
    </source>
</evidence>
<evidence type="ECO:0000256" key="4">
    <source>
        <dbReference type="ARBA" id="ARBA00022801"/>
    </source>
</evidence>
<dbReference type="EMBL" id="JBJKBG010000008">
    <property type="protein sequence ID" value="KAL3725993.1"/>
    <property type="molecule type" value="Genomic_DNA"/>
</dbReference>
<dbReference type="Proteomes" id="UP001634007">
    <property type="component" value="Unassembled WGS sequence"/>
</dbReference>
<keyword evidence="2" id="KW-0433">Leucine-rich repeat</keyword>
<keyword evidence="5" id="KW-0611">Plant defense</keyword>
<dbReference type="FunFam" id="1.10.8.430:FF:000002">
    <property type="entry name" value="Disease resistance protein (TIR-NBS-LRR class)"/>
    <property type="match status" value="1"/>
</dbReference>
<accession>A0ABD3JIR1</accession>
<comment type="catalytic activity">
    <reaction evidence="7">
        <text>NAD(+) + H2O = ADP-D-ribose + nicotinamide + H(+)</text>
        <dbReference type="Rhea" id="RHEA:16301"/>
        <dbReference type="ChEBI" id="CHEBI:15377"/>
        <dbReference type="ChEBI" id="CHEBI:15378"/>
        <dbReference type="ChEBI" id="CHEBI:17154"/>
        <dbReference type="ChEBI" id="CHEBI:57540"/>
        <dbReference type="ChEBI" id="CHEBI:57967"/>
        <dbReference type="EC" id="3.2.2.6"/>
    </reaction>
    <physiologicalReaction direction="left-to-right" evidence="7">
        <dbReference type="Rhea" id="RHEA:16302"/>
    </physiologicalReaction>
</comment>
<dbReference type="InterPro" id="IPR044974">
    <property type="entry name" value="Disease_R_plants"/>
</dbReference>
<dbReference type="Pfam" id="PF01582">
    <property type="entry name" value="TIR"/>
    <property type="match status" value="1"/>
</dbReference>
<dbReference type="InterPro" id="IPR058546">
    <property type="entry name" value="RPS4B/Roq1-like_LRR"/>
</dbReference>
<dbReference type="SUPFAM" id="SSF52200">
    <property type="entry name" value="Toll/Interleukin receptor TIR domain"/>
    <property type="match status" value="1"/>
</dbReference>
<evidence type="ECO:0000259" key="8">
    <source>
        <dbReference type="SMART" id="SM00255"/>
    </source>
</evidence>
<evidence type="ECO:0000256" key="6">
    <source>
        <dbReference type="ARBA" id="ARBA00023027"/>
    </source>
</evidence>
<keyword evidence="4" id="KW-0378">Hydrolase</keyword>
<evidence type="ECO:0000256" key="5">
    <source>
        <dbReference type="ARBA" id="ARBA00022821"/>
    </source>
</evidence>
<dbReference type="PRINTS" id="PR00364">
    <property type="entry name" value="DISEASERSIST"/>
</dbReference>
<dbReference type="Pfam" id="PF23282">
    <property type="entry name" value="WHD_ROQ1"/>
    <property type="match status" value="1"/>
</dbReference>
<comment type="caution">
    <text evidence="9">The sequence shown here is derived from an EMBL/GenBank/DDBJ whole genome shotgun (WGS) entry which is preliminary data.</text>
</comment>
<reference evidence="9 10" key="1">
    <citation type="submission" date="2024-11" db="EMBL/GenBank/DDBJ databases">
        <title>Chromosome-level genome assembly of Eucalyptus globulus Labill. provides insights into its genome evolution.</title>
        <authorList>
            <person name="Li X."/>
        </authorList>
    </citation>
    <scope>NUCLEOTIDE SEQUENCE [LARGE SCALE GENOMIC DNA]</scope>
    <source>
        <strain evidence="9">CL2024</strain>
        <tissue evidence="9">Fresh tender leaves</tissue>
    </source>
</reference>
<dbReference type="GO" id="GO:0061809">
    <property type="term" value="F:NAD+ nucleosidase activity, cyclic ADP-ribose generating"/>
    <property type="evidence" value="ECO:0007669"/>
    <property type="project" value="UniProtKB-EC"/>
</dbReference>
<dbReference type="FunFam" id="3.40.50.10140:FF:000007">
    <property type="entry name" value="Disease resistance protein (TIR-NBS-LRR class)"/>
    <property type="match status" value="1"/>
</dbReference>
<dbReference type="PANTHER" id="PTHR11017:SF292">
    <property type="entry name" value="AAA+ ATPASE DOMAIN-CONTAINING PROTEIN"/>
    <property type="match status" value="1"/>
</dbReference>
<gene>
    <name evidence="9" type="ORF">ACJRO7_030955</name>
</gene>
<evidence type="ECO:0000313" key="10">
    <source>
        <dbReference type="Proteomes" id="UP001634007"/>
    </source>
</evidence>
<keyword evidence="10" id="KW-1185">Reference proteome</keyword>
<dbReference type="InterPro" id="IPR058192">
    <property type="entry name" value="WHD_ROQ1-like"/>
</dbReference>
<name>A0ABD3JIR1_EUCGL</name>
<evidence type="ECO:0000256" key="2">
    <source>
        <dbReference type="ARBA" id="ARBA00022614"/>
    </source>
</evidence>
<dbReference type="InterPro" id="IPR042197">
    <property type="entry name" value="Apaf_helical"/>
</dbReference>
<keyword evidence="6" id="KW-0520">NAD</keyword>
<dbReference type="SUPFAM" id="SSF52540">
    <property type="entry name" value="P-loop containing nucleoside triphosphate hydrolases"/>
    <property type="match status" value="1"/>
</dbReference>
<dbReference type="InterPro" id="IPR000157">
    <property type="entry name" value="TIR_dom"/>
</dbReference>
<protein>
    <recommendedName>
        <fullName evidence="1">ADP-ribosyl cyclase/cyclic ADP-ribose hydrolase</fullName>
        <ecNumber evidence="1">3.2.2.6</ecNumber>
    </recommendedName>
</protein>
<proteinExistence type="predicted"/>
<dbReference type="InterPro" id="IPR036390">
    <property type="entry name" value="WH_DNA-bd_sf"/>
</dbReference>
<sequence length="1293" mass="148098">MGSFSSKERKRSYDVMASSSSKKSKKSYDVFLSFRGPDVRNHFLGHLYAALDRVGIFTYIDNEELRKGEQISPALTKAIEESRIAIVVFSENYTSSTWCLEEIMKIMECKEKKGLMVHPVFYKVEPREVRGQKQNYGQAMGEHEVKFGKNSEQVKRWKKALYDAGCLSGWHFTDGNEAGFIQHIVQEISTQLDRRPINVAMFPVGIDSRVQELKLILNLQSKDDVLMVGLWGQGGVGKTTFAKAIYNAIFREFQGACFLERIRENSKNSIDLVPLQEKLLSQVLPGKKLIVHSVGGGSQSIQDKLCNKKVLIILDDVDDAFQLNALAGDCKWFGKGSRIIITTRNKHLLTSCGINQGHIYEVTALEDGDALELFRKHAFRGNQEIEISKNLVNQVLCYARGLPLALEVLGAFLCGRREPEWESTLQKLAKSPNKKINDVLKVSYDGLEPYAKEIFLHIACFFKGRSKEYIKKVLDSCEFHTTIGIKILLERCLISEEAKKIQMHDLIQLMGMDIVKDEDRDDPINRSRLWLRDDVLDVLSEDKETKAIKAIVLQLPKPEDMYIGPDAFTKMKNLRLLILFNVNNSIQGPIHLPNGLRWFEWPNCCSTLEFSHGPKKLVGLDMRSSKIKVEPKQFKEFKKLKHINFHKCQSLVCMPNISCTPNLEELDLSECKNLERVHESTGYHENMQLLNLSGCSELHHFPNVLQSKNLRCLYLSYCSKLQRFPDIPDKIKGLRQLILVGTSIEELPASIENLVSLEKAYLDKCKKLAILPSSIYRLNKLQTLNLSGCSKLTKFPKMEEDLSDPHMKTGFSELSRLELGGCNLSEVEFLHNPSCFPKLDSLGVSYCQKLKEIHKILPQLIGLSAKSCKSPSKIASNISHVQHVHLNSCHELVSSGLTMNDLFNPEFRLSNLFNPEHYKYNGSSEFLLPGGEMPRWLRGNEEGEISFIVSKEFFKKFMWLAAYVVFQEDERMENFHLCLHALINGKRRMDYMNTVTSSLWDHVCLQIYEMSWLWEILEDVFGRSQFHLMIRADSDSTVVKECGFRLICKPLENDLKDDQLMDPAILYEIQNEDYRTSRSFLEIKPSQEWMDEFTVEKWRYSLISPDLRIVCPGGEMPKEFVFAKDSTISFMASREFFDKFRGLAFCVVIGVEGGEKEISFDIVPQVHGQRRNVLSGTLGSFDLDHVWIQYLEPNVLWGVLEGGVDFGQFNERYLRFSIKLSVSGGIVKRLGYVLRCTQLEDDLKVMLENNQLVDPAILYEDCDGYPEEIGEEFVRRFAHTHREKQEASESETD</sequence>
<dbReference type="EC" id="3.2.2.6" evidence="1"/>
<dbReference type="SUPFAM" id="SSF46785">
    <property type="entry name" value="Winged helix' DNA-binding domain"/>
    <property type="match status" value="1"/>
</dbReference>
<dbReference type="GO" id="GO:0006952">
    <property type="term" value="P:defense response"/>
    <property type="evidence" value="ECO:0007669"/>
    <property type="project" value="UniProtKB-KW"/>
</dbReference>
<dbReference type="SMART" id="SM00255">
    <property type="entry name" value="TIR"/>
    <property type="match status" value="1"/>
</dbReference>
<dbReference type="InterPro" id="IPR002182">
    <property type="entry name" value="NB-ARC"/>
</dbReference>
<dbReference type="PANTHER" id="PTHR11017">
    <property type="entry name" value="LEUCINE-RICH REPEAT-CONTAINING PROTEIN"/>
    <property type="match status" value="1"/>
</dbReference>
<dbReference type="Gene3D" id="3.80.10.10">
    <property type="entry name" value="Ribonuclease Inhibitor"/>
    <property type="match status" value="2"/>
</dbReference>
<dbReference type="SUPFAM" id="SSF52058">
    <property type="entry name" value="L domain-like"/>
    <property type="match status" value="1"/>
</dbReference>
<evidence type="ECO:0000256" key="3">
    <source>
        <dbReference type="ARBA" id="ARBA00022737"/>
    </source>
</evidence>
<dbReference type="Pfam" id="PF00931">
    <property type="entry name" value="NB-ARC"/>
    <property type="match status" value="1"/>
</dbReference>
<organism evidence="9 10">
    <name type="scientific">Eucalyptus globulus</name>
    <name type="common">Tasmanian blue gum</name>
    <dbReference type="NCBI Taxonomy" id="34317"/>
    <lineage>
        <taxon>Eukaryota</taxon>
        <taxon>Viridiplantae</taxon>
        <taxon>Streptophyta</taxon>
        <taxon>Embryophyta</taxon>
        <taxon>Tracheophyta</taxon>
        <taxon>Spermatophyta</taxon>
        <taxon>Magnoliopsida</taxon>
        <taxon>eudicotyledons</taxon>
        <taxon>Gunneridae</taxon>
        <taxon>Pentapetalae</taxon>
        <taxon>rosids</taxon>
        <taxon>malvids</taxon>
        <taxon>Myrtales</taxon>
        <taxon>Myrtaceae</taxon>
        <taxon>Myrtoideae</taxon>
        <taxon>Eucalypteae</taxon>
        <taxon>Eucalyptus</taxon>
    </lineage>
</organism>
<dbReference type="InterPro" id="IPR032675">
    <property type="entry name" value="LRR_dom_sf"/>
</dbReference>
<dbReference type="Gene3D" id="3.40.50.10140">
    <property type="entry name" value="Toll/interleukin-1 receptor homology (TIR) domain"/>
    <property type="match status" value="1"/>
</dbReference>
<evidence type="ECO:0000256" key="7">
    <source>
        <dbReference type="ARBA" id="ARBA00047304"/>
    </source>
</evidence>
<evidence type="ECO:0000313" key="9">
    <source>
        <dbReference type="EMBL" id="KAL3725993.1"/>
    </source>
</evidence>
<dbReference type="InterPro" id="IPR035897">
    <property type="entry name" value="Toll_tir_struct_dom_sf"/>
</dbReference>
<dbReference type="Gene3D" id="3.40.50.300">
    <property type="entry name" value="P-loop containing nucleotide triphosphate hydrolases"/>
    <property type="match status" value="1"/>
</dbReference>
<keyword evidence="3" id="KW-0677">Repeat</keyword>
<feature type="domain" description="TIR" evidence="8">
    <location>
        <begin position="27"/>
        <end position="167"/>
    </location>
</feature>